<reference evidence="1 2" key="1">
    <citation type="submission" date="2016-11" db="EMBL/GenBank/DDBJ databases">
        <authorList>
            <person name="Jaros S."/>
            <person name="Januszkiewicz K."/>
            <person name="Wedrychowicz H."/>
        </authorList>
    </citation>
    <scope>NUCLEOTIDE SEQUENCE [LARGE SCALE GENOMIC DNA]</scope>
    <source>
        <strain evidence="1 2">GAS138</strain>
    </source>
</reference>
<evidence type="ECO:0000313" key="1">
    <source>
        <dbReference type="EMBL" id="SHH23565.1"/>
    </source>
</evidence>
<dbReference type="SUPFAM" id="SSF54427">
    <property type="entry name" value="NTF2-like"/>
    <property type="match status" value="1"/>
</dbReference>
<name>A0A1M5RB90_9BRAD</name>
<evidence type="ECO:0000313" key="2">
    <source>
        <dbReference type="Proteomes" id="UP000189796"/>
    </source>
</evidence>
<dbReference type="Gene3D" id="3.10.450.50">
    <property type="match status" value="1"/>
</dbReference>
<sequence>MGFPALHAADQLFALGNVSNCNEIPEIAPYEISGDHHEQMRTVAQGNFVFATSEGTFGGKPTAFFDLFRVDNGKVAEHWDVMADIPATMAHGNESSEPYVITALAQRWSGLFSHSAANAVAQLKS</sequence>
<proteinExistence type="predicted"/>
<dbReference type="InterPro" id="IPR032710">
    <property type="entry name" value="NTF2-like_dom_sf"/>
</dbReference>
<dbReference type="AlphaFoldDB" id="A0A1M5RB90"/>
<gene>
    <name evidence="1" type="ORF">SAMN05443248_4160</name>
</gene>
<dbReference type="EMBL" id="LT670817">
    <property type="protein sequence ID" value="SHH23565.1"/>
    <property type="molecule type" value="Genomic_DNA"/>
</dbReference>
<protein>
    <recommendedName>
        <fullName evidence="3">SnoaL-like domain-containing protein</fullName>
    </recommendedName>
</protein>
<dbReference type="Proteomes" id="UP000189796">
    <property type="component" value="Chromosome I"/>
</dbReference>
<accession>A0A1M5RB90</accession>
<evidence type="ECO:0008006" key="3">
    <source>
        <dbReference type="Google" id="ProtNLM"/>
    </source>
</evidence>
<organism evidence="1 2">
    <name type="scientific">Bradyrhizobium erythrophlei</name>
    <dbReference type="NCBI Taxonomy" id="1437360"/>
    <lineage>
        <taxon>Bacteria</taxon>
        <taxon>Pseudomonadati</taxon>
        <taxon>Pseudomonadota</taxon>
        <taxon>Alphaproteobacteria</taxon>
        <taxon>Hyphomicrobiales</taxon>
        <taxon>Nitrobacteraceae</taxon>
        <taxon>Bradyrhizobium</taxon>
    </lineage>
</organism>